<evidence type="ECO:0000313" key="2">
    <source>
        <dbReference type="EMBL" id="KIK52001.1"/>
    </source>
</evidence>
<dbReference type="Proteomes" id="UP000053593">
    <property type="component" value="Unassembled WGS sequence"/>
</dbReference>
<dbReference type="EMBL" id="KN834850">
    <property type="protein sequence ID" value="KIK52001.1"/>
    <property type="molecule type" value="Genomic_DNA"/>
</dbReference>
<reference evidence="2 3" key="1">
    <citation type="submission" date="2014-04" db="EMBL/GenBank/DDBJ databases">
        <title>Evolutionary Origins and Diversification of the Mycorrhizal Mutualists.</title>
        <authorList>
            <consortium name="DOE Joint Genome Institute"/>
            <consortium name="Mycorrhizal Genomics Consortium"/>
            <person name="Kohler A."/>
            <person name="Kuo A."/>
            <person name="Nagy L.G."/>
            <person name="Floudas D."/>
            <person name="Copeland A."/>
            <person name="Barry K.W."/>
            <person name="Cichocki N."/>
            <person name="Veneault-Fourrey C."/>
            <person name="LaButti K."/>
            <person name="Lindquist E.A."/>
            <person name="Lipzen A."/>
            <person name="Lundell T."/>
            <person name="Morin E."/>
            <person name="Murat C."/>
            <person name="Riley R."/>
            <person name="Ohm R."/>
            <person name="Sun H."/>
            <person name="Tunlid A."/>
            <person name="Henrissat B."/>
            <person name="Grigoriev I.V."/>
            <person name="Hibbett D.S."/>
            <person name="Martin F."/>
        </authorList>
    </citation>
    <scope>NUCLEOTIDE SEQUENCE [LARGE SCALE GENOMIC DNA]</scope>
    <source>
        <strain evidence="2 3">FD-317 M1</strain>
    </source>
</reference>
<dbReference type="InterPro" id="IPR058543">
    <property type="entry name" value="Beta-prop_RSE1/DDB1/CPSF1_2nd"/>
</dbReference>
<sequence length="74" mass="7818">MLSFVNDTFVLSVGEANKQVQDTGFPSSARTLAVQQIGADACLQVNPEGIRSVLRYEDGHVPSSQLVVLSGVAV</sequence>
<organism evidence="2 3">
    <name type="scientific">Collybiopsis luxurians FD-317 M1</name>
    <dbReference type="NCBI Taxonomy" id="944289"/>
    <lineage>
        <taxon>Eukaryota</taxon>
        <taxon>Fungi</taxon>
        <taxon>Dikarya</taxon>
        <taxon>Basidiomycota</taxon>
        <taxon>Agaricomycotina</taxon>
        <taxon>Agaricomycetes</taxon>
        <taxon>Agaricomycetidae</taxon>
        <taxon>Agaricales</taxon>
        <taxon>Marasmiineae</taxon>
        <taxon>Omphalotaceae</taxon>
        <taxon>Collybiopsis</taxon>
        <taxon>Collybiopsis luxurians</taxon>
    </lineage>
</organism>
<name>A0A0D0BC94_9AGAR</name>
<dbReference type="HOGENOM" id="CLU_2688064_0_0_1"/>
<evidence type="ECO:0000313" key="3">
    <source>
        <dbReference type="Proteomes" id="UP000053593"/>
    </source>
</evidence>
<keyword evidence="3" id="KW-1185">Reference proteome</keyword>
<protein>
    <recommendedName>
        <fullName evidence="1">RSE1/DDB1/CPSF1 second beta-propeller domain-containing protein</fullName>
    </recommendedName>
</protein>
<proteinExistence type="predicted"/>
<feature type="domain" description="RSE1/DDB1/CPSF1 second beta-propeller" evidence="1">
    <location>
        <begin position="2"/>
        <end position="53"/>
    </location>
</feature>
<dbReference type="InterPro" id="IPR015943">
    <property type="entry name" value="WD40/YVTN_repeat-like_dom_sf"/>
</dbReference>
<dbReference type="AlphaFoldDB" id="A0A0D0BC94"/>
<dbReference type="Gene3D" id="2.130.10.10">
    <property type="entry name" value="YVTN repeat-like/Quinoprotein amine dehydrogenase"/>
    <property type="match status" value="1"/>
</dbReference>
<dbReference type="Pfam" id="PF23726">
    <property type="entry name" value="Beta-prop_RSE1_2nd"/>
    <property type="match status" value="1"/>
</dbReference>
<gene>
    <name evidence="2" type="ORF">GYMLUDRAFT_375433</name>
</gene>
<accession>A0A0D0BC94</accession>
<dbReference type="OrthoDB" id="2973768at2759"/>
<evidence type="ECO:0000259" key="1">
    <source>
        <dbReference type="Pfam" id="PF23726"/>
    </source>
</evidence>